<name>A0A5B7DQT0_PORTR</name>
<sequence length="59" mass="6864">MQERKTTVNAVRTPHLDRMRVYTIGIQHRSFLEKCSLCHKRRYCMTGTLAGVLPQATRC</sequence>
<proteinExistence type="predicted"/>
<evidence type="ECO:0000313" key="2">
    <source>
        <dbReference type="Proteomes" id="UP000324222"/>
    </source>
</evidence>
<gene>
    <name evidence="1" type="ORF">E2C01_016337</name>
</gene>
<dbReference type="Proteomes" id="UP000324222">
    <property type="component" value="Unassembled WGS sequence"/>
</dbReference>
<comment type="caution">
    <text evidence="1">The sequence shown here is derived from an EMBL/GenBank/DDBJ whole genome shotgun (WGS) entry which is preliminary data.</text>
</comment>
<reference evidence="1 2" key="1">
    <citation type="submission" date="2019-05" db="EMBL/GenBank/DDBJ databases">
        <title>Another draft genome of Portunus trituberculatus and its Hox gene families provides insights of decapod evolution.</title>
        <authorList>
            <person name="Jeong J.-H."/>
            <person name="Song I."/>
            <person name="Kim S."/>
            <person name="Choi T."/>
            <person name="Kim D."/>
            <person name="Ryu S."/>
            <person name="Kim W."/>
        </authorList>
    </citation>
    <scope>NUCLEOTIDE SEQUENCE [LARGE SCALE GENOMIC DNA]</scope>
    <source>
        <tissue evidence="1">Muscle</tissue>
    </source>
</reference>
<dbReference type="AlphaFoldDB" id="A0A5B7DQT0"/>
<dbReference type="EMBL" id="VSRR010001188">
    <property type="protein sequence ID" value="MPC23296.1"/>
    <property type="molecule type" value="Genomic_DNA"/>
</dbReference>
<organism evidence="1 2">
    <name type="scientific">Portunus trituberculatus</name>
    <name type="common">Swimming crab</name>
    <name type="synonym">Neptunus trituberculatus</name>
    <dbReference type="NCBI Taxonomy" id="210409"/>
    <lineage>
        <taxon>Eukaryota</taxon>
        <taxon>Metazoa</taxon>
        <taxon>Ecdysozoa</taxon>
        <taxon>Arthropoda</taxon>
        <taxon>Crustacea</taxon>
        <taxon>Multicrustacea</taxon>
        <taxon>Malacostraca</taxon>
        <taxon>Eumalacostraca</taxon>
        <taxon>Eucarida</taxon>
        <taxon>Decapoda</taxon>
        <taxon>Pleocyemata</taxon>
        <taxon>Brachyura</taxon>
        <taxon>Eubrachyura</taxon>
        <taxon>Portunoidea</taxon>
        <taxon>Portunidae</taxon>
        <taxon>Portuninae</taxon>
        <taxon>Portunus</taxon>
    </lineage>
</organism>
<protein>
    <submittedName>
        <fullName evidence="1">Uncharacterized protein</fullName>
    </submittedName>
</protein>
<evidence type="ECO:0000313" key="1">
    <source>
        <dbReference type="EMBL" id="MPC23296.1"/>
    </source>
</evidence>
<keyword evidence="2" id="KW-1185">Reference proteome</keyword>
<accession>A0A5B7DQT0</accession>